<dbReference type="Pfam" id="PF01943">
    <property type="entry name" value="Polysacc_synt"/>
    <property type="match status" value="1"/>
</dbReference>
<dbReference type="GO" id="GO:0005886">
    <property type="term" value="C:plasma membrane"/>
    <property type="evidence" value="ECO:0007669"/>
    <property type="project" value="UniProtKB-SubCell"/>
</dbReference>
<accession>A0AA37TKQ8</accession>
<gene>
    <name evidence="7" type="ORF">GCM10007894_09560</name>
</gene>
<evidence type="ECO:0000256" key="2">
    <source>
        <dbReference type="ARBA" id="ARBA00022475"/>
    </source>
</evidence>
<feature type="transmembrane region" description="Helical" evidence="6">
    <location>
        <begin position="88"/>
        <end position="108"/>
    </location>
</feature>
<dbReference type="CDD" id="cd13128">
    <property type="entry name" value="MATE_Wzx_like"/>
    <property type="match status" value="1"/>
</dbReference>
<dbReference type="PANTHER" id="PTHR30250:SF11">
    <property type="entry name" value="O-ANTIGEN TRANSPORTER-RELATED"/>
    <property type="match status" value="1"/>
</dbReference>
<dbReference type="AlphaFoldDB" id="A0AA37TKQ8"/>
<evidence type="ECO:0000256" key="6">
    <source>
        <dbReference type="SAM" id="Phobius"/>
    </source>
</evidence>
<dbReference type="InterPro" id="IPR050833">
    <property type="entry name" value="Poly_Biosynth_Transport"/>
</dbReference>
<keyword evidence="4 6" id="KW-1133">Transmembrane helix</keyword>
<feature type="transmembrane region" description="Helical" evidence="6">
    <location>
        <begin position="62"/>
        <end position="82"/>
    </location>
</feature>
<evidence type="ECO:0000313" key="8">
    <source>
        <dbReference type="Proteomes" id="UP001157439"/>
    </source>
</evidence>
<evidence type="ECO:0000313" key="7">
    <source>
        <dbReference type="EMBL" id="GLS82979.1"/>
    </source>
</evidence>
<feature type="transmembrane region" description="Helical" evidence="6">
    <location>
        <begin position="357"/>
        <end position="378"/>
    </location>
</feature>
<keyword evidence="8" id="KW-1185">Reference proteome</keyword>
<feature type="transmembrane region" description="Helical" evidence="6">
    <location>
        <begin position="331"/>
        <end position="351"/>
    </location>
</feature>
<protein>
    <submittedName>
        <fullName evidence="7">O-unit flippase</fullName>
    </submittedName>
</protein>
<comment type="caution">
    <text evidence="7">The sequence shown here is derived from an EMBL/GenBank/DDBJ whole genome shotgun (WGS) entry which is preliminary data.</text>
</comment>
<keyword evidence="5 6" id="KW-0472">Membrane</keyword>
<organism evidence="7 8">
    <name type="scientific">Paraferrimonas haliotis</name>
    <dbReference type="NCBI Taxonomy" id="2013866"/>
    <lineage>
        <taxon>Bacteria</taxon>
        <taxon>Pseudomonadati</taxon>
        <taxon>Pseudomonadota</taxon>
        <taxon>Gammaproteobacteria</taxon>
        <taxon>Alteromonadales</taxon>
        <taxon>Ferrimonadaceae</taxon>
        <taxon>Paraferrimonas</taxon>
    </lineage>
</organism>
<feature type="transmembrane region" description="Helical" evidence="6">
    <location>
        <begin position="183"/>
        <end position="203"/>
    </location>
</feature>
<dbReference type="EMBL" id="BSPO01000002">
    <property type="protein sequence ID" value="GLS82979.1"/>
    <property type="molecule type" value="Genomic_DNA"/>
</dbReference>
<feature type="transmembrane region" description="Helical" evidence="6">
    <location>
        <begin position="146"/>
        <end position="163"/>
    </location>
</feature>
<feature type="transmembrane region" description="Helical" evidence="6">
    <location>
        <begin position="20"/>
        <end position="41"/>
    </location>
</feature>
<keyword evidence="3 6" id="KW-0812">Transmembrane</keyword>
<feature type="transmembrane region" description="Helical" evidence="6">
    <location>
        <begin position="223"/>
        <end position="245"/>
    </location>
</feature>
<reference evidence="7 8" key="1">
    <citation type="journal article" date="2014" name="Int. J. Syst. Evol. Microbiol.">
        <title>Complete genome sequence of Corynebacterium casei LMG S-19264T (=DSM 44701T), isolated from a smear-ripened cheese.</title>
        <authorList>
            <consortium name="US DOE Joint Genome Institute (JGI-PGF)"/>
            <person name="Walter F."/>
            <person name="Albersmeier A."/>
            <person name="Kalinowski J."/>
            <person name="Ruckert C."/>
        </authorList>
    </citation>
    <scope>NUCLEOTIDE SEQUENCE [LARGE SCALE GENOMIC DNA]</scope>
    <source>
        <strain evidence="7 8">NBRC 112785</strain>
    </source>
</reference>
<evidence type="ECO:0000256" key="5">
    <source>
        <dbReference type="ARBA" id="ARBA00023136"/>
    </source>
</evidence>
<feature type="transmembrane region" description="Helical" evidence="6">
    <location>
        <begin position="303"/>
        <end position="324"/>
    </location>
</feature>
<evidence type="ECO:0000256" key="3">
    <source>
        <dbReference type="ARBA" id="ARBA00022692"/>
    </source>
</evidence>
<name>A0AA37TKQ8_9GAMM</name>
<proteinExistence type="predicted"/>
<evidence type="ECO:0000256" key="4">
    <source>
        <dbReference type="ARBA" id="ARBA00022989"/>
    </source>
</evidence>
<evidence type="ECO:0000256" key="1">
    <source>
        <dbReference type="ARBA" id="ARBA00004651"/>
    </source>
</evidence>
<comment type="subcellular location">
    <subcellularLocation>
        <location evidence="1">Cell membrane</location>
        <topology evidence="1">Multi-pass membrane protein</topology>
    </subcellularLocation>
</comment>
<dbReference type="PANTHER" id="PTHR30250">
    <property type="entry name" value="PST FAMILY PREDICTED COLANIC ACID TRANSPORTER"/>
    <property type="match status" value="1"/>
</dbReference>
<dbReference type="InterPro" id="IPR002797">
    <property type="entry name" value="Polysacc_synth"/>
</dbReference>
<keyword evidence="2" id="KW-1003">Cell membrane</keyword>
<feature type="transmembrane region" description="Helical" evidence="6">
    <location>
        <begin position="265"/>
        <end position="283"/>
    </location>
</feature>
<sequence length="414" mass="45589">MALGIISNAIVARYLGPEQYGVIAYALAIASFLMPLINLGSDTILYDCIARRRSAYVIANSFVLRVVVSILLLLLSLIYLLYSGHSDANIWIGLFIVASVMVKACDVLQIYFDANHDSKINSVATVKASSLALLFKLAAVAMLLPLVWFAAAYLLQAILVWVFKLPKATHIHLLKPSYIRWKVIKVLLSRGKFMALAALSILLYTAMDKIMLGQMLGTEAVGIYSAALLISIGWLFLPGAITLTLMKGISKTKNHPQHHHRVQRLFSIIWLVALVVGLTVFALSQPVIHLIFGEQFAMSAQVLQVYVFGSIFAAIGSASYRVLIVHGLYRFCLIKTAIAAVINFLLNYWLIQKYGVLGAAYATVASEFCASIALNACVTKLPILILQIKGLMAVPSFAFTEFKRHWPALKAKIR</sequence>
<dbReference type="Proteomes" id="UP001157439">
    <property type="component" value="Unassembled WGS sequence"/>
</dbReference>